<dbReference type="HAMAP" id="MF_01965">
    <property type="entry name" value="NADHX_dehydratase"/>
    <property type="match status" value="1"/>
</dbReference>
<organism evidence="22 23">
    <name type="scientific">Sphingobacterium kitahiroshimense</name>
    <dbReference type="NCBI Taxonomy" id="470446"/>
    <lineage>
        <taxon>Bacteria</taxon>
        <taxon>Pseudomonadati</taxon>
        <taxon>Bacteroidota</taxon>
        <taxon>Sphingobacteriia</taxon>
        <taxon>Sphingobacteriales</taxon>
        <taxon>Sphingobacteriaceae</taxon>
        <taxon>Sphingobacterium</taxon>
    </lineage>
</organism>
<comment type="function">
    <text evidence="14 19">Bifunctional enzyme that catalyzes the epimerization of the S- and R-forms of NAD(P)HX and the dehydration of the S-form of NAD(P)HX at the expense of ADP, which is converted to AMP. This allows the repair of both epimers of NAD(P)HX, a damaged form of NAD(P)H that is a result of enzymatic or heat-dependent hydration.</text>
</comment>
<feature type="binding site" evidence="18">
    <location>
        <position position="156"/>
    </location>
    <ligand>
        <name>(6S)-NADPHX</name>
        <dbReference type="ChEBI" id="CHEBI:64076"/>
    </ligand>
</feature>
<dbReference type="NCBIfam" id="TIGR00197">
    <property type="entry name" value="yjeF_nterm"/>
    <property type="match status" value="1"/>
</dbReference>
<dbReference type="PANTHER" id="PTHR12592">
    <property type="entry name" value="ATP-DEPENDENT (S)-NAD(P)H-HYDRATE DEHYDRATASE FAMILY MEMBER"/>
    <property type="match status" value="1"/>
</dbReference>
<accession>A0ABV0BTE8</accession>
<dbReference type="InterPro" id="IPR017953">
    <property type="entry name" value="Carbohydrate_kinase_pred_CS"/>
</dbReference>
<evidence type="ECO:0000259" key="20">
    <source>
        <dbReference type="PROSITE" id="PS51383"/>
    </source>
</evidence>
<keyword evidence="7 17" id="KW-0067">ATP-binding</keyword>
<dbReference type="NCBIfam" id="TIGR00196">
    <property type="entry name" value="yjeF_cterm"/>
    <property type="match status" value="1"/>
</dbReference>
<evidence type="ECO:0000256" key="17">
    <source>
        <dbReference type="HAMAP-Rule" id="MF_01965"/>
    </source>
</evidence>
<feature type="binding site" evidence="17">
    <location>
        <position position="320"/>
    </location>
    <ligand>
        <name>(6S)-NADPHX</name>
        <dbReference type="ChEBI" id="CHEBI:64076"/>
    </ligand>
</feature>
<dbReference type="Proteomes" id="UP001409291">
    <property type="component" value="Unassembled WGS sequence"/>
</dbReference>
<evidence type="ECO:0000256" key="9">
    <source>
        <dbReference type="ARBA" id="ARBA00022958"/>
    </source>
</evidence>
<dbReference type="InterPro" id="IPR029056">
    <property type="entry name" value="Ribokinase-like"/>
</dbReference>
<dbReference type="Gene3D" id="3.40.50.10260">
    <property type="entry name" value="YjeF N-terminal domain"/>
    <property type="match status" value="1"/>
</dbReference>
<dbReference type="Gene3D" id="3.40.1190.20">
    <property type="match status" value="1"/>
</dbReference>
<keyword evidence="6 17" id="KW-0547">Nucleotide-binding</keyword>
<feature type="binding site" evidence="17">
    <location>
        <position position="374"/>
    </location>
    <ligand>
        <name>(6S)-NADPHX</name>
        <dbReference type="ChEBI" id="CHEBI:64076"/>
    </ligand>
</feature>
<evidence type="ECO:0000256" key="7">
    <source>
        <dbReference type="ARBA" id="ARBA00022840"/>
    </source>
</evidence>
<comment type="function">
    <text evidence="18">Catalyzes the epimerization of the S- and R-forms of NAD(P)HX, a damaged form of NAD(P)H that is a result of enzymatic or heat-dependent hydration. This is a prerequisite for the S-specific NAD(P)H-hydrate dehydratase to allow the repair of both epimers of NAD(P)HX.</text>
</comment>
<comment type="similarity">
    <text evidence="4 19">In the C-terminal section; belongs to the NnrD/CARKD family.</text>
</comment>
<evidence type="ECO:0000256" key="10">
    <source>
        <dbReference type="ARBA" id="ARBA00023027"/>
    </source>
</evidence>
<comment type="similarity">
    <text evidence="18">Belongs to the NnrE/AIBP family.</text>
</comment>
<comment type="catalytic activity">
    <reaction evidence="1 18 19">
        <text>(6R)-NADHX = (6S)-NADHX</text>
        <dbReference type="Rhea" id="RHEA:32215"/>
        <dbReference type="ChEBI" id="CHEBI:64074"/>
        <dbReference type="ChEBI" id="CHEBI:64075"/>
        <dbReference type="EC" id="5.1.99.6"/>
    </reaction>
</comment>
<keyword evidence="13" id="KW-0511">Multifunctional enzyme</keyword>
<feature type="binding site" evidence="18">
    <location>
        <position position="123"/>
    </location>
    <ligand>
        <name>K(+)</name>
        <dbReference type="ChEBI" id="CHEBI:29103"/>
    </ligand>
</feature>
<feature type="binding site" evidence="18">
    <location>
        <begin position="59"/>
        <end position="63"/>
    </location>
    <ligand>
        <name>(6S)-NADPHX</name>
        <dbReference type="ChEBI" id="CHEBI:64076"/>
    </ligand>
</feature>
<name>A0ABV0BTE8_9SPHI</name>
<dbReference type="PROSITE" id="PS51383">
    <property type="entry name" value="YJEF_C_3"/>
    <property type="match status" value="1"/>
</dbReference>
<dbReference type="HAMAP" id="MF_01966">
    <property type="entry name" value="NADHX_epimerase"/>
    <property type="match status" value="1"/>
</dbReference>
<proteinExistence type="inferred from homology"/>
<feature type="binding site" evidence="17">
    <location>
        <position position="438"/>
    </location>
    <ligand>
        <name>AMP</name>
        <dbReference type="ChEBI" id="CHEBI:456215"/>
    </ligand>
</feature>
<evidence type="ECO:0000313" key="23">
    <source>
        <dbReference type="Proteomes" id="UP001409291"/>
    </source>
</evidence>
<feature type="domain" description="YjeF C-terminal" evidence="20">
    <location>
        <begin position="224"/>
        <end position="498"/>
    </location>
</feature>
<keyword evidence="9 18" id="KW-0630">Potassium</keyword>
<dbReference type="PANTHER" id="PTHR12592:SF0">
    <property type="entry name" value="ATP-DEPENDENT (S)-NAD(P)H-HYDRATE DEHYDRATASE"/>
    <property type="match status" value="1"/>
</dbReference>
<comment type="subunit">
    <text evidence="17">Homotetramer.</text>
</comment>
<dbReference type="EC" id="4.2.1.136" evidence="19"/>
<evidence type="ECO:0000256" key="3">
    <source>
        <dbReference type="ARBA" id="ARBA00006001"/>
    </source>
</evidence>
<keyword evidence="23" id="KW-1185">Reference proteome</keyword>
<reference evidence="22 23" key="1">
    <citation type="submission" date="2024-04" db="EMBL/GenBank/DDBJ databases">
        <title>WGS of bacteria from Torrens River.</title>
        <authorList>
            <person name="Wyrsch E.R."/>
            <person name="Drigo B."/>
        </authorList>
    </citation>
    <scope>NUCLEOTIDE SEQUENCE [LARGE SCALE GENOMIC DNA]</scope>
    <source>
        <strain evidence="22 23">TWI391</strain>
    </source>
</reference>
<feature type="binding site" evidence="18">
    <location>
        <begin position="127"/>
        <end position="133"/>
    </location>
    <ligand>
        <name>(6S)-NADPHX</name>
        <dbReference type="ChEBI" id="CHEBI:64076"/>
    </ligand>
</feature>
<dbReference type="EC" id="5.1.99.6" evidence="19"/>
<evidence type="ECO:0000259" key="21">
    <source>
        <dbReference type="PROSITE" id="PS51385"/>
    </source>
</evidence>
<comment type="catalytic activity">
    <reaction evidence="15 17 19">
        <text>(6S)-NADHX + ADP = AMP + phosphate + NADH + H(+)</text>
        <dbReference type="Rhea" id="RHEA:32223"/>
        <dbReference type="ChEBI" id="CHEBI:15378"/>
        <dbReference type="ChEBI" id="CHEBI:43474"/>
        <dbReference type="ChEBI" id="CHEBI:57945"/>
        <dbReference type="ChEBI" id="CHEBI:64074"/>
        <dbReference type="ChEBI" id="CHEBI:456215"/>
        <dbReference type="ChEBI" id="CHEBI:456216"/>
        <dbReference type="EC" id="4.2.1.136"/>
    </reaction>
</comment>
<feature type="binding site" evidence="17">
    <location>
        <begin position="409"/>
        <end position="413"/>
    </location>
    <ligand>
        <name>AMP</name>
        <dbReference type="ChEBI" id="CHEBI:456215"/>
    </ligand>
</feature>
<dbReference type="InterPro" id="IPR004443">
    <property type="entry name" value="YjeF_N_dom"/>
</dbReference>
<keyword evidence="12 17" id="KW-0456">Lyase</keyword>
<dbReference type="PIRSF" id="PIRSF017184">
    <property type="entry name" value="Nnr"/>
    <property type="match status" value="1"/>
</dbReference>
<feature type="domain" description="YjeF N-terminal" evidence="21">
    <location>
        <begin position="9"/>
        <end position="214"/>
    </location>
</feature>
<dbReference type="SUPFAM" id="SSF53613">
    <property type="entry name" value="Ribokinase-like"/>
    <property type="match status" value="1"/>
</dbReference>
<dbReference type="PROSITE" id="PS51385">
    <property type="entry name" value="YJEF_N"/>
    <property type="match status" value="1"/>
</dbReference>
<evidence type="ECO:0000256" key="12">
    <source>
        <dbReference type="ARBA" id="ARBA00023239"/>
    </source>
</evidence>
<dbReference type="PROSITE" id="PS01050">
    <property type="entry name" value="YJEF_C_2"/>
    <property type="match status" value="1"/>
</dbReference>
<evidence type="ECO:0000256" key="14">
    <source>
        <dbReference type="ARBA" id="ARBA00025153"/>
    </source>
</evidence>
<evidence type="ECO:0000256" key="4">
    <source>
        <dbReference type="ARBA" id="ARBA00009524"/>
    </source>
</evidence>
<comment type="function">
    <text evidence="17">Catalyzes the dehydration of the S-form of NAD(P)HX at the expense of ADP, which is converted to AMP. Together with NAD(P)HX epimerase, which catalyzes the epimerization of the S- and R-forms, the enzyme allows the repair of both epimers of NAD(P)HX, a damaged form of NAD(P)H that is a result of enzymatic or heat-dependent hydration.</text>
</comment>
<evidence type="ECO:0000256" key="13">
    <source>
        <dbReference type="ARBA" id="ARBA00023268"/>
    </source>
</evidence>
<evidence type="ECO:0000256" key="6">
    <source>
        <dbReference type="ARBA" id="ARBA00022741"/>
    </source>
</evidence>
<gene>
    <name evidence="17" type="primary">nnrD</name>
    <name evidence="18" type="synonym">nnrE</name>
    <name evidence="22" type="ORF">ABE541_11160</name>
</gene>
<dbReference type="CDD" id="cd01171">
    <property type="entry name" value="YXKO-related"/>
    <property type="match status" value="1"/>
</dbReference>
<protein>
    <recommendedName>
        <fullName evidence="19">Bifunctional NAD(P)H-hydrate repair enzyme</fullName>
    </recommendedName>
    <alternativeName>
        <fullName evidence="19">Nicotinamide nucleotide repair protein</fullName>
    </alternativeName>
    <domain>
        <recommendedName>
            <fullName evidence="19">ADP-dependent (S)-NAD(P)H-hydrate dehydratase</fullName>
            <ecNumber evidence="19">4.2.1.136</ecNumber>
        </recommendedName>
        <alternativeName>
            <fullName evidence="19">ADP-dependent NAD(P)HX dehydratase</fullName>
        </alternativeName>
    </domain>
    <domain>
        <recommendedName>
            <fullName evidence="19">NAD(P)H-hydrate epimerase</fullName>
            <ecNumber evidence="19">5.1.99.6</ecNumber>
        </recommendedName>
    </domain>
</protein>
<feature type="binding site" evidence="18">
    <location>
        <position position="60"/>
    </location>
    <ligand>
        <name>K(+)</name>
        <dbReference type="ChEBI" id="CHEBI:29103"/>
    </ligand>
</feature>
<dbReference type="EMBL" id="JBDJNQ010000004">
    <property type="protein sequence ID" value="MEN5377824.1"/>
    <property type="molecule type" value="Genomic_DNA"/>
</dbReference>
<comment type="caution">
    <text evidence="22">The sequence shown here is derived from an EMBL/GenBank/DDBJ whole genome shotgun (WGS) entry which is preliminary data.</text>
</comment>
<evidence type="ECO:0000256" key="19">
    <source>
        <dbReference type="PIRNR" id="PIRNR017184"/>
    </source>
</evidence>
<dbReference type="InterPro" id="IPR000631">
    <property type="entry name" value="CARKD"/>
</dbReference>
<evidence type="ECO:0000256" key="5">
    <source>
        <dbReference type="ARBA" id="ARBA00022723"/>
    </source>
</evidence>
<keyword evidence="10 17" id="KW-0520">NAD</keyword>
<evidence type="ECO:0000313" key="22">
    <source>
        <dbReference type="EMBL" id="MEN5377824.1"/>
    </source>
</evidence>
<comment type="cofactor">
    <cofactor evidence="17">
        <name>Mg(2+)</name>
        <dbReference type="ChEBI" id="CHEBI:18420"/>
    </cofactor>
</comment>
<sequence length="503" mass="55180">MKILTAKQMMNADVLTCNEQQITSLDLMERASQTVFAALKIKYPDLPKQHFTIICGKGNNGGDGLVLARLLDAHLANVMVYVLKSEIYAPDNSRNQARLSAAQIHFFNETDQLQIPDNTIVIDCLFGYGLREELDGKWAYICKQINEADVPVYAIDMPSGLLADRPTSITAPVIHADLVYTFQMPKLALLMPQNQVFYDDFQILDIQLSKNAIEKENSDLIYVEKGLILKYYRKRKKFEHKGNFGHSMIIGGSKGKMGSVQLALKAALRSGCGLATAFVPACGHIIIQTAVPEAMVLLDDHNDVITTMPDLANYQAVGIGVGMGTAAETSVAWIDYISRGIQTPLIIDADGLNMMSKNPELWNFIPKNTILTPHPKELNRIIGSWMDDWDKLEKVKEFASKYQVNILIKGANSAMVMSDGKIYLNSTGNVGMATGGSGDVLTGIITALLGQGYPANEALIMGVYLHGKAADLAVKTIGTYSLLPSDIIQYLPQAFLELELATL</sequence>
<comment type="caution">
    <text evidence="17">Lacks conserved residue(s) required for the propagation of feature annotation.</text>
</comment>
<evidence type="ECO:0000256" key="15">
    <source>
        <dbReference type="ARBA" id="ARBA00048238"/>
    </source>
</evidence>
<comment type="catalytic activity">
    <reaction evidence="16 17 19">
        <text>(6S)-NADPHX + ADP = AMP + phosphate + NADPH + H(+)</text>
        <dbReference type="Rhea" id="RHEA:32235"/>
        <dbReference type="ChEBI" id="CHEBI:15378"/>
        <dbReference type="ChEBI" id="CHEBI:43474"/>
        <dbReference type="ChEBI" id="CHEBI:57783"/>
        <dbReference type="ChEBI" id="CHEBI:64076"/>
        <dbReference type="ChEBI" id="CHEBI:456215"/>
        <dbReference type="ChEBI" id="CHEBI:456216"/>
        <dbReference type="EC" id="4.2.1.136"/>
    </reaction>
</comment>
<keyword evidence="5 18" id="KW-0479">Metal-binding</keyword>
<comment type="catalytic activity">
    <reaction evidence="2 18 19">
        <text>(6R)-NADPHX = (6S)-NADPHX</text>
        <dbReference type="Rhea" id="RHEA:32227"/>
        <dbReference type="ChEBI" id="CHEBI:64076"/>
        <dbReference type="ChEBI" id="CHEBI:64077"/>
        <dbReference type="EC" id="5.1.99.6"/>
    </reaction>
</comment>
<evidence type="ECO:0000256" key="18">
    <source>
        <dbReference type="HAMAP-Rule" id="MF_01966"/>
    </source>
</evidence>
<dbReference type="SUPFAM" id="SSF64153">
    <property type="entry name" value="YjeF N-terminal domain-like"/>
    <property type="match status" value="1"/>
</dbReference>
<dbReference type="Pfam" id="PF03853">
    <property type="entry name" value="YjeF_N"/>
    <property type="match status" value="1"/>
</dbReference>
<dbReference type="RefSeq" id="WP_183912410.1">
    <property type="nucleotide sequence ID" value="NZ_JBDJNQ010000004.1"/>
</dbReference>
<dbReference type="InterPro" id="IPR030677">
    <property type="entry name" value="Nnr"/>
</dbReference>
<feature type="binding site" evidence="17">
    <location>
        <position position="439"/>
    </location>
    <ligand>
        <name>(6S)-NADPHX</name>
        <dbReference type="ChEBI" id="CHEBI:64076"/>
    </ligand>
</feature>
<dbReference type="InterPro" id="IPR036652">
    <property type="entry name" value="YjeF_N_dom_sf"/>
</dbReference>
<comment type="similarity">
    <text evidence="3 19">In the N-terminal section; belongs to the NnrE/AIBP family.</text>
</comment>
<evidence type="ECO:0000256" key="1">
    <source>
        <dbReference type="ARBA" id="ARBA00000013"/>
    </source>
</evidence>
<comment type="similarity">
    <text evidence="17">Belongs to the NnrD/CARKD family.</text>
</comment>
<keyword evidence="11 18" id="KW-0413">Isomerase</keyword>
<dbReference type="Pfam" id="PF01256">
    <property type="entry name" value="Carb_kinase"/>
    <property type="match status" value="1"/>
</dbReference>
<evidence type="ECO:0000256" key="16">
    <source>
        <dbReference type="ARBA" id="ARBA00049209"/>
    </source>
</evidence>
<comment type="cofactor">
    <cofactor evidence="18 19">
        <name>K(+)</name>
        <dbReference type="ChEBI" id="CHEBI:29103"/>
    </cofactor>
    <text evidence="18 19">Binds 1 potassium ion per subunit.</text>
</comment>
<evidence type="ECO:0000256" key="11">
    <source>
        <dbReference type="ARBA" id="ARBA00023235"/>
    </source>
</evidence>
<evidence type="ECO:0000256" key="2">
    <source>
        <dbReference type="ARBA" id="ARBA00000909"/>
    </source>
</evidence>
<evidence type="ECO:0000256" key="8">
    <source>
        <dbReference type="ARBA" id="ARBA00022857"/>
    </source>
</evidence>
<keyword evidence="8 17" id="KW-0521">NADP</keyword>
<feature type="binding site" evidence="18">
    <location>
        <position position="159"/>
    </location>
    <ligand>
        <name>K(+)</name>
        <dbReference type="ChEBI" id="CHEBI:29103"/>
    </ligand>
</feature>